<dbReference type="SUPFAM" id="SSF51182">
    <property type="entry name" value="RmlC-like cupins"/>
    <property type="match status" value="1"/>
</dbReference>
<dbReference type="GO" id="GO:0005829">
    <property type="term" value="C:cytosol"/>
    <property type="evidence" value="ECO:0007669"/>
    <property type="project" value="TreeGrafter"/>
</dbReference>
<dbReference type="CDD" id="cd02209">
    <property type="entry name" value="cupin_XRE_C"/>
    <property type="match status" value="1"/>
</dbReference>
<name>F8A8L7_THEID</name>
<dbReference type="RefSeq" id="WP_013907847.1">
    <property type="nucleotide sequence ID" value="NC_015681.1"/>
</dbReference>
<dbReference type="PANTHER" id="PTHR46797">
    <property type="entry name" value="HTH-TYPE TRANSCRIPTIONAL REGULATOR"/>
    <property type="match status" value="1"/>
</dbReference>
<evidence type="ECO:0000256" key="1">
    <source>
        <dbReference type="ARBA" id="ARBA00023125"/>
    </source>
</evidence>
<evidence type="ECO:0000259" key="2">
    <source>
        <dbReference type="PROSITE" id="PS50943"/>
    </source>
</evidence>
<accession>F8A8L7</accession>
<dbReference type="GO" id="GO:0003677">
    <property type="term" value="F:DNA binding"/>
    <property type="evidence" value="ECO:0007669"/>
    <property type="project" value="UniProtKB-KW"/>
</dbReference>
<dbReference type="InterPro" id="IPR011051">
    <property type="entry name" value="RmlC_Cupin_sf"/>
</dbReference>
<dbReference type="GO" id="GO:0003700">
    <property type="term" value="F:DNA-binding transcription factor activity"/>
    <property type="evidence" value="ECO:0007669"/>
    <property type="project" value="TreeGrafter"/>
</dbReference>
<dbReference type="FunCoup" id="F8A8L7">
    <property type="interactions" value="2"/>
</dbReference>
<proteinExistence type="predicted"/>
<dbReference type="InterPro" id="IPR050807">
    <property type="entry name" value="TransReg_Diox_bact_type"/>
</dbReference>
<dbReference type="InterPro" id="IPR010982">
    <property type="entry name" value="Lambda_DNA-bd_dom_sf"/>
</dbReference>
<dbReference type="PaxDb" id="667014-Thein_1237"/>
<dbReference type="SUPFAM" id="SSF47413">
    <property type="entry name" value="lambda repressor-like DNA-binding domains"/>
    <property type="match status" value="1"/>
</dbReference>
<dbReference type="AlphaFoldDB" id="F8A8L7"/>
<gene>
    <name evidence="3" type="ordered locus">Thein_1237</name>
</gene>
<dbReference type="Pfam" id="PF01381">
    <property type="entry name" value="HTH_3"/>
    <property type="match status" value="1"/>
</dbReference>
<dbReference type="Gene3D" id="1.10.260.40">
    <property type="entry name" value="lambda repressor-like DNA-binding domains"/>
    <property type="match status" value="1"/>
</dbReference>
<dbReference type="CDD" id="cd00093">
    <property type="entry name" value="HTH_XRE"/>
    <property type="match status" value="1"/>
</dbReference>
<reference evidence="3 4" key="2">
    <citation type="journal article" date="2012" name="Stand. Genomic Sci.">
        <title>Complete genome sequence of the thermophilic sulfate-reducing ocean bacterium Thermodesulfatator indicus type strain (CIR29812(T)).</title>
        <authorList>
            <person name="Anderson I."/>
            <person name="Saunders E."/>
            <person name="Lapidus A."/>
            <person name="Nolan M."/>
            <person name="Lucas S."/>
            <person name="Tice H."/>
            <person name="Del Rio T.G."/>
            <person name="Cheng J.F."/>
            <person name="Han C."/>
            <person name="Tapia R."/>
            <person name="Goodwin L.A."/>
            <person name="Pitluck S."/>
            <person name="Liolios K."/>
            <person name="Mavromatis K."/>
            <person name="Pagani I."/>
            <person name="Ivanova N."/>
            <person name="Mikhailova N."/>
            <person name="Pati A."/>
            <person name="Chen A."/>
            <person name="Palaniappan K."/>
            <person name="Land M."/>
            <person name="Hauser L."/>
            <person name="Jeffries C.D."/>
            <person name="Chang Y.J."/>
            <person name="Brambilla E.M."/>
            <person name="Rohde M."/>
            <person name="Spring S."/>
            <person name="Goker M."/>
            <person name="Detter J.C."/>
            <person name="Woyke T."/>
            <person name="Bristow J."/>
            <person name="Eisen J.A."/>
            <person name="Markowitz V."/>
            <person name="Hugenholtz P."/>
            <person name="Kyrpides N.C."/>
            <person name="Klenk H.P."/>
        </authorList>
    </citation>
    <scope>NUCLEOTIDE SEQUENCE [LARGE SCALE GENOMIC DNA]</scope>
    <source>
        <strain evidence="4">DSM 15286 / JCM 11887 / CIR29812</strain>
    </source>
</reference>
<dbReference type="PROSITE" id="PS50943">
    <property type="entry name" value="HTH_CROC1"/>
    <property type="match status" value="1"/>
</dbReference>
<dbReference type="Gene3D" id="2.60.120.10">
    <property type="entry name" value="Jelly Rolls"/>
    <property type="match status" value="1"/>
</dbReference>
<reference evidence="4" key="1">
    <citation type="submission" date="2011-04" db="EMBL/GenBank/DDBJ databases">
        <title>The complete genome of Thermodesulfatator indicus DSM 15286.</title>
        <authorList>
            <person name="Lucas S."/>
            <person name="Copeland A."/>
            <person name="Lapidus A."/>
            <person name="Bruce D."/>
            <person name="Goodwin L."/>
            <person name="Pitluck S."/>
            <person name="Peters L."/>
            <person name="Kyrpides N."/>
            <person name="Mavromatis K."/>
            <person name="Pagani I."/>
            <person name="Ivanova N."/>
            <person name="Saunders L."/>
            <person name="Detter J.C."/>
            <person name="Tapia R."/>
            <person name="Han C."/>
            <person name="Land M."/>
            <person name="Hauser L."/>
            <person name="Markowitz V."/>
            <person name="Cheng J.-F."/>
            <person name="Hugenholtz P."/>
            <person name="Woyke T."/>
            <person name="Wu D."/>
            <person name="Spring S."/>
            <person name="Schroeder M."/>
            <person name="Brambilla E."/>
            <person name="Klenk H.-P."/>
            <person name="Eisen J.A."/>
        </authorList>
    </citation>
    <scope>NUCLEOTIDE SEQUENCE [LARGE SCALE GENOMIC DNA]</scope>
    <source>
        <strain evidence="4">DSM 15286 / JCM 11887 / CIR29812</strain>
    </source>
</reference>
<dbReference type="InterPro" id="IPR014710">
    <property type="entry name" value="RmlC-like_jellyroll"/>
</dbReference>
<dbReference type="eggNOG" id="COG1917">
    <property type="taxonomic scope" value="Bacteria"/>
</dbReference>
<dbReference type="eggNOG" id="COG1396">
    <property type="taxonomic scope" value="Bacteria"/>
</dbReference>
<evidence type="ECO:0000313" key="3">
    <source>
        <dbReference type="EMBL" id="AEH45105.1"/>
    </source>
</evidence>
<keyword evidence="1" id="KW-0238">DNA-binding</keyword>
<dbReference type="InParanoid" id="F8A8L7"/>
<dbReference type="KEGG" id="tid:Thein_1237"/>
<dbReference type="EMBL" id="CP002683">
    <property type="protein sequence ID" value="AEH45105.1"/>
    <property type="molecule type" value="Genomic_DNA"/>
</dbReference>
<protein>
    <submittedName>
        <fullName evidence="3">Helix-turn-helix domain protein</fullName>
    </submittedName>
</protein>
<keyword evidence="4" id="KW-1185">Reference proteome</keyword>
<dbReference type="OrthoDB" id="9792093at2"/>
<evidence type="ECO:0000313" key="4">
    <source>
        <dbReference type="Proteomes" id="UP000006793"/>
    </source>
</evidence>
<dbReference type="SMART" id="SM00530">
    <property type="entry name" value="HTH_XRE"/>
    <property type="match status" value="1"/>
</dbReference>
<dbReference type="InterPro" id="IPR001387">
    <property type="entry name" value="Cro/C1-type_HTH"/>
</dbReference>
<feature type="domain" description="HTH cro/C1-type" evidence="2">
    <location>
        <begin position="15"/>
        <end position="69"/>
    </location>
</feature>
<organism evidence="3 4">
    <name type="scientific">Thermodesulfatator indicus (strain DSM 15286 / JCM 11887 / CIR29812)</name>
    <dbReference type="NCBI Taxonomy" id="667014"/>
    <lineage>
        <taxon>Bacteria</taxon>
        <taxon>Pseudomonadati</taxon>
        <taxon>Thermodesulfobacteriota</taxon>
        <taxon>Thermodesulfobacteria</taxon>
        <taxon>Thermodesulfobacteriales</taxon>
        <taxon>Thermodesulfatatoraceae</taxon>
        <taxon>Thermodesulfatator</taxon>
    </lineage>
</organism>
<dbReference type="STRING" id="667014.Thein_1237"/>
<dbReference type="PANTHER" id="PTHR46797:SF1">
    <property type="entry name" value="METHYLPHOSPHONATE SYNTHASE"/>
    <property type="match status" value="1"/>
</dbReference>
<dbReference type="Proteomes" id="UP000006793">
    <property type="component" value="Chromosome"/>
</dbReference>
<dbReference type="HOGENOM" id="CLU_085376_5_2_0"/>
<sequence>MAKDKDVKEIVGKRLKSLRQGKGLSLSSLAKKAGISKATLSILEEGKGNPTISTLWALADALEVPFGKLIDALDEDQSSTVGEKGISVRLIEHTEGPPPIDAYHMVFEPQSSREAEPHPLGVIEKITVLKGYMLVGPAEAPKKIRAGETYTFKADCPHVYIALSEPTSAVLVLIYPSEESHG</sequence>